<name>A0A0A9DBN6_ARUDO</name>
<organism evidence="2">
    <name type="scientific">Arundo donax</name>
    <name type="common">Giant reed</name>
    <name type="synonym">Donax arundinaceus</name>
    <dbReference type="NCBI Taxonomy" id="35708"/>
    <lineage>
        <taxon>Eukaryota</taxon>
        <taxon>Viridiplantae</taxon>
        <taxon>Streptophyta</taxon>
        <taxon>Embryophyta</taxon>
        <taxon>Tracheophyta</taxon>
        <taxon>Spermatophyta</taxon>
        <taxon>Magnoliopsida</taxon>
        <taxon>Liliopsida</taxon>
        <taxon>Poales</taxon>
        <taxon>Poaceae</taxon>
        <taxon>PACMAD clade</taxon>
        <taxon>Arundinoideae</taxon>
        <taxon>Arundineae</taxon>
        <taxon>Arundo</taxon>
    </lineage>
</organism>
<protein>
    <submittedName>
        <fullName evidence="2">Uncharacterized protein</fullName>
    </submittedName>
</protein>
<evidence type="ECO:0000256" key="1">
    <source>
        <dbReference type="SAM" id="MobiDB-lite"/>
    </source>
</evidence>
<feature type="region of interest" description="Disordered" evidence="1">
    <location>
        <begin position="93"/>
        <end position="112"/>
    </location>
</feature>
<reference evidence="2" key="2">
    <citation type="journal article" date="2015" name="Data Brief">
        <title>Shoot transcriptome of the giant reed, Arundo donax.</title>
        <authorList>
            <person name="Barrero R.A."/>
            <person name="Guerrero F.D."/>
            <person name="Moolhuijzen P."/>
            <person name="Goolsby J.A."/>
            <person name="Tidwell J."/>
            <person name="Bellgard S.E."/>
            <person name="Bellgard M.I."/>
        </authorList>
    </citation>
    <scope>NUCLEOTIDE SEQUENCE</scope>
    <source>
        <tissue evidence="2">Shoot tissue taken approximately 20 cm above the soil surface</tissue>
    </source>
</reference>
<feature type="compositionally biased region" description="Basic and acidic residues" evidence="1">
    <location>
        <begin position="100"/>
        <end position="112"/>
    </location>
</feature>
<evidence type="ECO:0000313" key="2">
    <source>
        <dbReference type="EMBL" id="JAD86009.1"/>
    </source>
</evidence>
<dbReference type="EMBL" id="GBRH01211886">
    <property type="protein sequence ID" value="JAD86009.1"/>
    <property type="molecule type" value="Transcribed_RNA"/>
</dbReference>
<feature type="region of interest" description="Disordered" evidence="1">
    <location>
        <begin position="30"/>
        <end position="62"/>
    </location>
</feature>
<reference evidence="2" key="1">
    <citation type="submission" date="2014-09" db="EMBL/GenBank/DDBJ databases">
        <authorList>
            <person name="Magalhaes I.L.F."/>
            <person name="Oliveira U."/>
            <person name="Santos F.R."/>
            <person name="Vidigal T.H.D.A."/>
            <person name="Brescovit A.D."/>
            <person name="Santos A.J."/>
        </authorList>
    </citation>
    <scope>NUCLEOTIDE SEQUENCE</scope>
    <source>
        <tissue evidence="2">Shoot tissue taken approximately 20 cm above the soil surface</tissue>
    </source>
</reference>
<dbReference type="AlphaFoldDB" id="A0A0A9DBN6"/>
<sequence length="112" mass="12445">MGNILRCFEGEEDHQDRLVFHSGWDQYPYHRPLYHSDDQPTAAPRPRPHQQARGPHGVTPATFGFTTALTQAAGSNIGHLQGSNGVLANRVVASQPGKSYSRENYIDTEKCK</sequence>
<accession>A0A0A9DBN6</accession>
<proteinExistence type="predicted"/>